<dbReference type="Gene3D" id="3.40.50.300">
    <property type="entry name" value="P-loop containing nucleotide triphosphate hydrolases"/>
    <property type="match status" value="1"/>
</dbReference>
<dbReference type="Proteomes" id="UP000676169">
    <property type="component" value="Chromosome"/>
</dbReference>
<dbReference type="InterPro" id="IPR003593">
    <property type="entry name" value="AAA+_ATPase"/>
</dbReference>
<dbReference type="SUPFAM" id="SSF52540">
    <property type="entry name" value="P-loop containing nucleoside triphosphate hydrolases"/>
    <property type="match status" value="1"/>
</dbReference>
<evidence type="ECO:0000313" key="5">
    <source>
        <dbReference type="Proteomes" id="UP000676169"/>
    </source>
</evidence>
<gene>
    <name evidence="4" type="ORF">KBB96_03825</name>
</gene>
<dbReference type="InterPro" id="IPR050921">
    <property type="entry name" value="T4SS_GSP_E_ATPase"/>
</dbReference>
<reference evidence="4" key="1">
    <citation type="submission" date="2021-04" db="EMBL/GenBank/DDBJ databases">
        <title>Luteolibacter sp. 32A isolated from the skin of an Anderson's salamander (Ambystoma andersonii).</title>
        <authorList>
            <person name="Spergser J."/>
            <person name="Busse H.-J."/>
        </authorList>
    </citation>
    <scope>NUCLEOTIDE SEQUENCE</scope>
    <source>
        <strain evidence="4">32A</strain>
    </source>
</reference>
<dbReference type="Pfam" id="PF00437">
    <property type="entry name" value="T2SSE"/>
    <property type="match status" value="1"/>
</dbReference>
<sequence length="487" mass="52960">MALIDTFLKLMVEKRAERLVLVSDTVPYLLKAGETLPLSMPPLGEEILKRLSSEISGDSPPDGGKPRREGTFRATDGSEFGYFIDSSDPHRIEVQTLDAPPPVENPVIEEAVARAMAKPAPSSEESAPLTTTSGTQPDPDLLLTIDKAVAMEASDIFLSSGKPPRARVKGLITRIDAYPPQSAEILRLLPDEEIRRDFEKAGSTDFAVRWELPGGSRRFRINVFRHLDGVAAAVRPIRQRIPTLAELNLPDSLLDLVSFHGGLVLVTGTSGSGKSTTLAALIDHLNRSRPRHVITIEDPIEFEHREVQCLIHQREVGADVESFSSGLRAALRENPDVILLGELRDLDTISAALTAAETGHLVLGTLHSGSASSAVNRIIDVFPGHQQSHVRAQLAASLRAVVSQRLVPTRSGAMIPVLEKMLVTPAVANGIREGHEHYLRNAMLTGSDEGMITLERSLSAFVRKGTIDLDTAMRHAADQKALMHQLE</sequence>
<dbReference type="GO" id="GO:0005524">
    <property type="term" value="F:ATP binding"/>
    <property type="evidence" value="ECO:0007669"/>
    <property type="project" value="InterPro"/>
</dbReference>
<evidence type="ECO:0000256" key="2">
    <source>
        <dbReference type="SAM" id="MobiDB-lite"/>
    </source>
</evidence>
<protein>
    <submittedName>
        <fullName evidence="4">PilT/PilU family type 4a pilus ATPase</fullName>
    </submittedName>
</protein>
<dbReference type="AlphaFoldDB" id="A0A975J0Y9"/>
<proteinExistence type="inferred from homology"/>
<dbReference type="SMART" id="SM00382">
    <property type="entry name" value="AAA"/>
    <property type="match status" value="1"/>
</dbReference>
<dbReference type="InterPro" id="IPR006321">
    <property type="entry name" value="PilT/PilU"/>
</dbReference>
<feature type="domain" description="Bacterial type II secretion system protein E" evidence="3">
    <location>
        <begin position="331"/>
        <end position="345"/>
    </location>
</feature>
<dbReference type="InterPro" id="IPR027417">
    <property type="entry name" value="P-loop_NTPase"/>
</dbReference>
<evidence type="ECO:0000313" key="4">
    <source>
        <dbReference type="EMBL" id="QUE52021.1"/>
    </source>
</evidence>
<dbReference type="CDD" id="cd01131">
    <property type="entry name" value="PilT"/>
    <property type="match status" value="1"/>
</dbReference>
<dbReference type="NCBIfam" id="TIGR01420">
    <property type="entry name" value="pilT_fam"/>
    <property type="match status" value="1"/>
</dbReference>
<feature type="compositionally biased region" description="Polar residues" evidence="2">
    <location>
        <begin position="123"/>
        <end position="136"/>
    </location>
</feature>
<dbReference type="PANTHER" id="PTHR30486:SF16">
    <property type="entry name" value="TWITCHING MOTILITY PROTEIN PILT"/>
    <property type="match status" value="1"/>
</dbReference>
<dbReference type="InterPro" id="IPR001482">
    <property type="entry name" value="T2SS/T4SS_dom"/>
</dbReference>
<evidence type="ECO:0000259" key="3">
    <source>
        <dbReference type="PROSITE" id="PS00662"/>
    </source>
</evidence>
<organism evidence="4 5">
    <name type="scientific">Luteolibacter ambystomatis</name>
    <dbReference type="NCBI Taxonomy" id="2824561"/>
    <lineage>
        <taxon>Bacteria</taxon>
        <taxon>Pseudomonadati</taxon>
        <taxon>Verrucomicrobiota</taxon>
        <taxon>Verrucomicrobiia</taxon>
        <taxon>Verrucomicrobiales</taxon>
        <taxon>Verrucomicrobiaceae</taxon>
        <taxon>Luteolibacter</taxon>
    </lineage>
</organism>
<dbReference type="PROSITE" id="PS00662">
    <property type="entry name" value="T2SP_E"/>
    <property type="match status" value="1"/>
</dbReference>
<dbReference type="PANTHER" id="PTHR30486">
    <property type="entry name" value="TWITCHING MOTILITY PROTEIN PILT"/>
    <property type="match status" value="1"/>
</dbReference>
<dbReference type="RefSeq" id="WP_211632473.1">
    <property type="nucleotide sequence ID" value="NZ_CP073100.1"/>
</dbReference>
<name>A0A975J0Y9_9BACT</name>
<feature type="region of interest" description="Disordered" evidence="2">
    <location>
        <begin position="52"/>
        <end position="73"/>
    </location>
</feature>
<evidence type="ECO:0000256" key="1">
    <source>
        <dbReference type="ARBA" id="ARBA00006611"/>
    </source>
</evidence>
<keyword evidence="5" id="KW-1185">Reference proteome</keyword>
<dbReference type="Gene3D" id="3.30.450.90">
    <property type="match status" value="1"/>
</dbReference>
<accession>A0A975J0Y9</accession>
<dbReference type="EMBL" id="CP073100">
    <property type="protein sequence ID" value="QUE52021.1"/>
    <property type="molecule type" value="Genomic_DNA"/>
</dbReference>
<dbReference type="GO" id="GO:0016887">
    <property type="term" value="F:ATP hydrolysis activity"/>
    <property type="evidence" value="ECO:0007669"/>
    <property type="project" value="InterPro"/>
</dbReference>
<feature type="region of interest" description="Disordered" evidence="2">
    <location>
        <begin position="116"/>
        <end position="139"/>
    </location>
</feature>
<dbReference type="KEGG" id="lamb:KBB96_03825"/>
<comment type="similarity">
    <text evidence="1">Belongs to the GSP E family.</text>
</comment>